<organism evidence="1 2">
    <name type="scientific">Leekyejoonella antrihumi</name>
    <dbReference type="NCBI Taxonomy" id="1660198"/>
    <lineage>
        <taxon>Bacteria</taxon>
        <taxon>Bacillati</taxon>
        <taxon>Actinomycetota</taxon>
        <taxon>Actinomycetes</taxon>
        <taxon>Micrococcales</taxon>
        <taxon>Dermacoccaceae</taxon>
        <taxon>Leekyejoonella</taxon>
    </lineage>
</organism>
<reference evidence="1 2" key="2">
    <citation type="submission" date="2019-08" db="EMBL/GenBank/DDBJ databases">
        <title>Jejuicoccus antrihumi gen. nov., sp. nov., a new member of the family Dermacoccaceae isolated from a cave.</title>
        <authorList>
            <person name="Schumann P."/>
            <person name="Kim I.S."/>
        </authorList>
    </citation>
    <scope>NUCLEOTIDE SEQUENCE [LARGE SCALE GENOMIC DNA]</scope>
    <source>
        <strain evidence="1 2">C5-26</strain>
    </source>
</reference>
<name>A0A563DVX4_9MICO</name>
<dbReference type="AlphaFoldDB" id="A0A563DVX4"/>
<dbReference type="RefSeq" id="WP_146319067.1">
    <property type="nucleotide sequence ID" value="NZ_VCQV01000029.1"/>
</dbReference>
<keyword evidence="2" id="KW-1185">Reference proteome</keyword>
<sequence length="197" mass="22439">MSTSETTTNPTLALELVLARNDLTSFVQQQARDTGARVGFTYEGCPDAPSTYQQLRGAYAESQANGTPLPIYNQFCDTSIFFQDEDNICFRFWHDVSHMQLGLSFQLDDELELGIWHLEQLERAGFPKYSLPWQVFRADIVGQIQLMALIGRFPIHQRRFVEECVEYGTEIGLIEEIRRVPEPDAPCPSRSDILVTS</sequence>
<reference evidence="1 2" key="1">
    <citation type="submission" date="2019-05" db="EMBL/GenBank/DDBJ databases">
        <authorList>
            <person name="Lee S.D."/>
        </authorList>
    </citation>
    <scope>NUCLEOTIDE SEQUENCE [LARGE SCALE GENOMIC DNA]</scope>
    <source>
        <strain evidence="1 2">C5-26</strain>
    </source>
</reference>
<dbReference type="Proteomes" id="UP000320244">
    <property type="component" value="Unassembled WGS sequence"/>
</dbReference>
<evidence type="ECO:0000313" key="2">
    <source>
        <dbReference type="Proteomes" id="UP000320244"/>
    </source>
</evidence>
<proteinExistence type="predicted"/>
<comment type="caution">
    <text evidence="1">The sequence shown here is derived from an EMBL/GenBank/DDBJ whole genome shotgun (WGS) entry which is preliminary data.</text>
</comment>
<accession>A0A563DVX4</accession>
<evidence type="ECO:0000313" key="1">
    <source>
        <dbReference type="EMBL" id="TWP34345.1"/>
    </source>
</evidence>
<protein>
    <submittedName>
        <fullName evidence="1">Uncharacterized protein</fullName>
    </submittedName>
</protein>
<dbReference type="EMBL" id="VCQV01000029">
    <property type="protein sequence ID" value="TWP34345.1"/>
    <property type="molecule type" value="Genomic_DNA"/>
</dbReference>
<gene>
    <name evidence="1" type="ORF">FGL98_18115</name>
</gene>
<dbReference type="OrthoDB" id="4936077at2"/>